<dbReference type="EMBL" id="AYJU01000016">
    <property type="protein sequence ID" value="EST54598.1"/>
    <property type="molecule type" value="Genomic_DNA"/>
</dbReference>
<reference evidence="2 3" key="1">
    <citation type="journal article" date="2014" name="Genome Announc.">
        <title>Draft Genome Sequence of Brevibacillus panacihumi Strain W25, a Halotolerant Hydrocarbon-Degrading Bacterium.</title>
        <authorList>
            <person name="Wang X."/>
            <person name="Jin D."/>
            <person name="Zhou L."/>
            <person name="Wu L."/>
            <person name="An W."/>
            <person name="Chen Y."/>
            <person name="Zhao L."/>
        </authorList>
    </citation>
    <scope>NUCLEOTIDE SEQUENCE [LARGE SCALE GENOMIC DNA]</scope>
    <source>
        <strain evidence="2 3">W25</strain>
    </source>
</reference>
<feature type="transmembrane region" description="Helical" evidence="1">
    <location>
        <begin position="33"/>
        <end position="56"/>
    </location>
</feature>
<evidence type="ECO:0000313" key="2">
    <source>
        <dbReference type="EMBL" id="EST54598.1"/>
    </source>
</evidence>
<accession>V6MGS1</accession>
<keyword evidence="1" id="KW-0472">Membrane</keyword>
<dbReference type="Proteomes" id="UP000017973">
    <property type="component" value="Unassembled WGS sequence"/>
</dbReference>
<keyword evidence="1" id="KW-0812">Transmembrane</keyword>
<protein>
    <submittedName>
        <fullName evidence="2">Uncharacterized protein</fullName>
    </submittedName>
</protein>
<keyword evidence="1" id="KW-1133">Transmembrane helix</keyword>
<evidence type="ECO:0000256" key="1">
    <source>
        <dbReference type="SAM" id="Phobius"/>
    </source>
</evidence>
<dbReference type="AlphaFoldDB" id="V6MGS1"/>
<name>V6MGS1_9BACL</name>
<keyword evidence="3" id="KW-1185">Reference proteome</keyword>
<proteinExistence type="predicted"/>
<feature type="transmembrane region" description="Helical" evidence="1">
    <location>
        <begin position="6"/>
        <end position="21"/>
    </location>
</feature>
<gene>
    <name evidence="2" type="ORF">T458_13310</name>
</gene>
<organism evidence="2 3">
    <name type="scientific">Brevibacillus panacihumi W25</name>
    <dbReference type="NCBI Taxonomy" id="1408254"/>
    <lineage>
        <taxon>Bacteria</taxon>
        <taxon>Bacillati</taxon>
        <taxon>Bacillota</taxon>
        <taxon>Bacilli</taxon>
        <taxon>Bacillales</taxon>
        <taxon>Paenibacillaceae</taxon>
        <taxon>Brevibacillus</taxon>
    </lineage>
</organism>
<comment type="caution">
    <text evidence="2">The sequence shown here is derived from an EMBL/GenBank/DDBJ whole genome shotgun (WGS) entry which is preliminary data.</text>
</comment>
<sequence>MGPIIGFAILLLIAVICYLAVERLIERSLKIKSFLVTAVLKTIVLVIIGMLFFQYLPIFGNMFP</sequence>
<evidence type="ECO:0000313" key="3">
    <source>
        <dbReference type="Proteomes" id="UP000017973"/>
    </source>
</evidence>
<dbReference type="HOGENOM" id="CLU_2858934_0_0_9"/>